<dbReference type="AlphaFoldDB" id="A0A9W8E6V1"/>
<feature type="chain" id="PRO_5040844421" evidence="1">
    <location>
        <begin position="23"/>
        <end position="216"/>
    </location>
</feature>
<name>A0A9W8E6V1_9FUNG</name>
<comment type="caution">
    <text evidence="2">The sequence shown here is derived from an EMBL/GenBank/DDBJ whole genome shotgun (WGS) entry which is preliminary data.</text>
</comment>
<keyword evidence="1" id="KW-0732">Signal</keyword>
<dbReference type="Proteomes" id="UP001151582">
    <property type="component" value="Unassembled WGS sequence"/>
</dbReference>
<dbReference type="EMBL" id="JANBQB010001381">
    <property type="protein sequence ID" value="KAJ1971428.1"/>
    <property type="molecule type" value="Genomic_DNA"/>
</dbReference>
<accession>A0A9W8E6V1</accession>
<dbReference type="OrthoDB" id="5578270at2759"/>
<gene>
    <name evidence="2" type="ORF">H4R34_005749</name>
</gene>
<feature type="signal peptide" evidence="1">
    <location>
        <begin position="1"/>
        <end position="22"/>
    </location>
</feature>
<proteinExistence type="predicted"/>
<sequence>MLLRSWIWCLGYLACAVSNVVGWVHLPNSTASQGIATFPSFDYEDFIEPFYNLTGLLLPVVVTAGCSITVPVPPLASLDTKHEYNSTIVVLERRNMLRGHCHTYQSVFVQAPQLLQTVKELGYPPVQVFLLAALLNSDENFGNSKDEYFYDFESTRPPNIHLALIGKDTGQLLWTLAQEKGPIPIRVVQDPGFWNRFRTSPLEVAHIVFRYILVGA</sequence>
<organism evidence="2 3">
    <name type="scientific">Dimargaris verticillata</name>
    <dbReference type="NCBI Taxonomy" id="2761393"/>
    <lineage>
        <taxon>Eukaryota</taxon>
        <taxon>Fungi</taxon>
        <taxon>Fungi incertae sedis</taxon>
        <taxon>Zoopagomycota</taxon>
        <taxon>Kickxellomycotina</taxon>
        <taxon>Dimargaritomycetes</taxon>
        <taxon>Dimargaritales</taxon>
        <taxon>Dimargaritaceae</taxon>
        <taxon>Dimargaris</taxon>
    </lineage>
</organism>
<evidence type="ECO:0000313" key="3">
    <source>
        <dbReference type="Proteomes" id="UP001151582"/>
    </source>
</evidence>
<evidence type="ECO:0000313" key="2">
    <source>
        <dbReference type="EMBL" id="KAJ1971428.1"/>
    </source>
</evidence>
<keyword evidence="3" id="KW-1185">Reference proteome</keyword>
<reference evidence="2" key="1">
    <citation type="submission" date="2022-07" db="EMBL/GenBank/DDBJ databases">
        <title>Phylogenomic reconstructions and comparative analyses of Kickxellomycotina fungi.</title>
        <authorList>
            <person name="Reynolds N.K."/>
            <person name="Stajich J.E."/>
            <person name="Barry K."/>
            <person name="Grigoriev I.V."/>
            <person name="Crous P."/>
            <person name="Smith M.E."/>
        </authorList>
    </citation>
    <scope>NUCLEOTIDE SEQUENCE</scope>
    <source>
        <strain evidence="2">RSA 567</strain>
    </source>
</reference>
<evidence type="ECO:0000256" key="1">
    <source>
        <dbReference type="SAM" id="SignalP"/>
    </source>
</evidence>
<protein>
    <submittedName>
        <fullName evidence="2">Uncharacterized protein</fullName>
    </submittedName>
</protein>